<dbReference type="Proteomes" id="UP000235916">
    <property type="component" value="Unassembled WGS sequence"/>
</dbReference>
<evidence type="ECO:0000256" key="9">
    <source>
        <dbReference type="ARBA" id="ARBA00023170"/>
    </source>
</evidence>
<dbReference type="InterPro" id="IPR012910">
    <property type="entry name" value="Plug_dom"/>
</dbReference>
<accession>A0A2N8KRQ0</accession>
<dbReference type="Pfam" id="PF07715">
    <property type="entry name" value="Plug"/>
    <property type="match status" value="1"/>
</dbReference>
<evidence type="ECO:0000256" key="4">
    <source>
        <dbReference type="ARBA" id="ARBA00022452"/>
    </source>
</evidence>
<evidence type="ECO:0000256" key="5">
    <source>
        <dbReference type="ARBA" id="ARBA00022692"/>
    </source>
</evidence>
<dbReference type="InterPro" id="IPR000531">
    <property type="entry name" value="Beta-barrel_TonB"/>
</dbReference>
<keyword evidence="8 11" id="KW-0472">Membrane</keyword>
<dbReference type="InterPro" id="IPR039426">
    <property type="entry name" value="TonB-dep_rcpt-like"/>
</dbReference>
<dbReference type="GO" id="GO:0015344">
    <property type="term" value="F:siderophore uptake transmembrane transporter activity"/>
    <property type="evidence" value="ECO:0007669"/>
    <property type="project" value="TreeGrafter"/>
</dbReference>
<dbReference type="PROSITE" id="PS52016">
    <property type="entry name" value="TONB_DEPENDENT_REC_3"/>
    <property type="match status" value="1"/>
</dbReference>
<name>A0A2N8KRQ0_9BURK</name>
<dbReference type="RefSeq" id="WP_102769901.1">
    <property type="nucleotide sequence ID" value="NZ_POSP01000004.1"/>
</dbReference>
<sequence>MQVGVRMRMGAVAAWCLGMAAMPARAAGSLLDLDLDSLSQLEVRSATGFKMAARDAPAIVSIVTAAQIEAMGANTLEEALQGVAGLHIAPKNRQPLFVIRGMYTYDNPQVLVTLNDVPINPVFTGSLGAGVKLPLAAVERIEVVRGPGSAVFGADAFAGVINIVTRDPMREPESQAGLSLGAFRSADLWMRRTSRVGDWGLMLAAELQRSEGDRERRIEADQQTEFDRLFGSQASRAPGALDTQYRLGNLHVELARADLQLRLWHYRADRMGAAWGIAGALDPDSRTEARQSLAELRWQLPGATEHFNALLRASWSNFWFFANYQVFPAGALLPVNAQGDLFGAGESRLFRFEQGAIGNPGSDEDSLRLDAEAHYSGWAGHRLRLAAGASQVKFHAWEAKNFSNGVAAGQLVDVTGTPFVYAPDLQRRNRYLSLQDVWRLNEQAELTLGLRVDHYNDFGTTRNPRASLVWRHSPVLSSKWLYGQAFRAPSMKEQFVASNPVNLGSKTLTPERVRTWEWQLDWSAGTDFNARLAFFHYRMSDLIRLVSGVYRNVGQLSAPGAELELDWRPSDHSHVRLNHSVQRARDAEGHVAPYAPRQISSLALEHRLGAGLSLQAQARWVGARPRLNADTRAPLPAYRQLDVQLRWQPAGADWSASLGLRNALNAAATEPADSNAIVGDVPLAGRAWRLDLRRSF</sequence>
<evidence type="ECO:0000256" key="11">
    <source>
        <dbReference type="PROSITE-ProRule" id="PRU01360"/>
    </source>
</evidence>
<evidence type="ECO:0000256" key="1">
    <source>
        <dbReference type="ARBA" id="ARBA00004571"/>
    </source>
</evidence>
<reference evidence="16 17" key="1">
    <citation type="submission" date="2018-01" db="EMBL/GenBank/DDBJ databases">
        <title>Draft genome sequence of Paucibacter aquatile CR182 isolated from freshwater of the Nakdong River.</title>
        <authorList>
            <person name="Choi A."/>
            <person name="Chung E.J."/>
        </authorList>
    </citation>
    <scope>NUCLEOTIDE SEQUENCE [LARGE SCALE GENOMIC DNA]</scope>
    <source>
        <strain evidence="16 17">CR182</strain>
    </source>
</reference>
<keyword evidence="10 11" id="KW-0998">Cell outer membrane</keyword>
<evidence type="ECO:0000256" key="13">
    <source>
        <dbReference type="SAM" id="SignalP"/>
    </source>
</evidence>
<evidence type="ECO:0000256" key="2">
    <source>
        <dbReference type="ARBA" id="ARBA00009810"/>
    </source>
</evidence>
<protein>
    <recommendedName>
        <fullName evidence="18">TonB-dependent receptor</fullName>
    </recommendedName>
</protein>
<keyword evidence="6 13" id="KW-0732">Signal</keyword>
<feature type="domain" description="TonB-dependent receptor plug" evidence="15">
    <location>
        <begin position="53"/>
        <end position="160"/>
    </location>
</feature>
<organism evidence="16 17">
    <name type="scientific">Kinneretia aquatilis</name>
    <dbReference type="NCBI Taxonomy" id="2070761"/>
    <lineage>
        <taxon>Bacteria</taxon>
        <taxon>Pseudomonadati</taxon>
        <taxon>Pseudomonadota</taxon>
        <taxon>Betaproteobacteria</taxon>
        <taxon>Burkholderiales</taxon>
        <taxon>Sphaerotilaceae</taxon>
        <taxon>Roseateles</taxon>
    </lineage>
</organism>
<keyword evidence="17" id="KW-1185">Reference proteome</keyword>
<keyword evidence="5 11" id="KW-0812">Transmembrane</keyword>
<evidence type="ECO:0000259" key="14">
    <source>
        <dbReference type="Pfam" id="PF00593"/>
    </source>
</evidence>
<dbReference type="GO" id="GO:0044718">
    <property type="term" value="P:siderophore transmembrane transport"/>
    <property type="evidence" value="ECO:0007669"/>
    <property type="project" value="TreeGrafter"/>
</dbReference>
<dbReference type="InterPro" id="IPR037066">
    <property type="entry name" value="Plug_dom_sf"/>
</dbReference>
<comment type="subcellular location">
    <subcellularLocation>
        <location evidence="1 11">Cell outer membrane</location>
        <topology evidence="1 11">Multi-pass membrane protein</topology>
    </subcellularLocation>
</comment>
<gene>
    <name evidence="16" type="ORF">C1O66_20565</name>
</gene>
<keyword evidence="7 12" id="KW-0798">TonB box</keyword>
<proteinExistence type="inferred from homology"/>
<feature type="signal peptide" evidence="13">
    <location>
        <begin position="1"/>
        <end position="26"/>
    </location>
</feature>
<dbReference type="Gene3D" id="2.170.130.10">
    <property type="entry name" value="TonB-dependent receptor, plug domain"/>
    <property type="match status" value="1"/>
</dbReference>
<evidence type="ECO:0000256" key="8">
    <source>
        <dbReference type="ARBA" id="ARBA00023136"/>
    </source>
</evidence>
<keyword evidence="3 11" id="KW-0813">Transport</keyword>
<evidence type="ECO:0008006" key="18">
    <source>
        <dbReference type="Google" id="ProtNLM"/>
    </source>
</evidence>
<dbReference type="GO" id="GO:0009279">
    <property type="term" value="C:cell outer membrane"/>
    <property type="evidence" value="ECO:0007669"/>
    <property type="project" value="UniProtKB-SubCell"/>
</dbReference>
<evidence type="ECO:0000256" key="6">
    <source>
        <dbReference type="ARBA" id="ARBA00022729"/>
    </source>
</evidence>
<dbReference type="Gene3D" id="2.40.170.20">
    <property type="entry name" value="TonB-dependent receptor, beta-barrel domain"/>
    <property type="match status" value="1"/>
</dbReference>
<dbReference type="EMBL" id="POSP01000004">
    <property type="protein sequence ID" value="PND36126.1"/>
    <property type="molecule type" value="Genomic_DNA"/>
</dbReference>
<evidence type="ECO:0000313" key="17">
    <source>
        <dbReference type="Proteomes" id="UP000235916"/>
    </source>
</evidence>
<evidence type="ECO:0000256" key="10">
    <source>
        <dbReference type="ARBA" id="ARBA00023237"/>
    </source>
</evidence>
<keyword evidence="4 11" id="KW-1134">Transmembrane beta strand</keyword>
<keyword evidence="9" id="KW-0675">Receptor</keyword>
<dbReference type="PANTHER" id="PTHR30069">
    <property type="entry name" value="TONB-DEPENDENT OUTER MEMBRANE RECEPTOR"/>
    <property type="match status" value="1"/>
</dbReference>
<dbReference type="PANTHER" id="PTHR30069:SF29">
    <property type="entry name" value="HEMOGLOBIN AND HEMOGLOBIN-HAPTOGLOBIN-BINDING PROTEIN 1-RELATED"/>
    <property type="match status" value="1"/>
</dbReference>
<dbReference type="Pfam" id="PF00593">
    <property type="entry name" value="TonB_dep_Rec_b-barrel"/>
    <property type="match status" value="1"/>
</dbReference>
<evidence type="ECO:0000313" key="16">
    <source>
        <dbReference type="EMBL" id="PND36126.1"/>
    </source>
</evidence>
<feature type="domain" description="TonB-dependent receptor-like beta-barrel" evidence="14">
    <location>
        <begin position="295"/>
        <end position="662"/>
    </location>
</feature>
<evidence type="ECO:0000256" key="7">
    <source>
        <dbReference type="ARBA" id="ARBA00023077"/>
    </source>
</evidence>
<dbReference type="SUPFAM" id="SSF56935">
    <property type="entry name" value="Porins"/>
    <property type="match status" value="1"/>
</dbReference>
<evidence type="ECO:0000259" key="15">
    <source>
        <dbReference type="Pfam" id="PF07715"/>
    </source>
</evidence>
<evidence type="ECO:0000256" key="12">
    <source>
        <dbReference type="RuleBase" id="RU003357"/>
    </source>
</evidence>
<comment type="similarity">
    <text evidence="2 11 12">Belongs to the TonB-dependent receptor family.</text>
</comment>
<comment type="caution">
    <text evidence="16">The sequence shown here is derived from an EMBL/GenBank/DDBJ whole genome shotgun (WGS) entry which is preliminary data.</text>
</comment>
<dbReference type="AlphaFoldDB" id="A0A2N8KRQ0"/>
<feature type="chain" id="PRO_5014912311" description="TonB-dependent receptor" evidence="13">
    <location>
        <begin position="27"/>
        <end position="696"/>
    </location>
</feature>
<evidence type="ECO:0000256" key="3">
    <source>
        <dbReference type="ARBA" id="ARBA00022448"/>
    </source>
</evidence>
<dbReference type="InterPro" id="IPR036942">
    <property type="entry name" value="Beta-barrel_TonB_sf"/>
</dbReference>
<dbReference type="OrthoDB" id="9790771at2"/>